<dbReference type="RefSeq" id="WP_242148358.1">
    <property type="nucleotide sequence ID" value="NZ_CP093379.1"/>
</dbReference>
<evidence type="ECO:0000256" key="1">
    <source>
        <dbReference type="SAM" id="SignalP"/>
    </source>
</evidence>
<dbReference type="EMBL" id="CP093379">
    <property type="protein sequence ID" value="UNM95776.1"/>
    <property type="molecule type" value="Genomic_DNA"/>
</dbReference>
<feature type="signal peptide" evidence="1">
    <location>
        <begin position="1"/>
        <end position="24"/>
    </location>
</feature>
<feature type="chain" id="PRO_5046800064" evidence="1">
    <location>
        <begin position="25"/>
        <end position="271"/>
    </location>
</feature>
<keyword evidence="3" id="KW-1185">Reference proteome</keyword>
<protein>
    <submittedName>
        <fullName evidence="2">Uncharacterized protein</fullName>
    </submittedName>
</protein>
<evidence type="ECO:0000313" key="3">
    <source>
        <dbReference type="Proteomes" id="UP000829542"/>
    </source>
</evidence>
<proteinExistence type="predicted"/>
<keyword evidence="1" id="KW-0732">Signal</keyword>
<sequence>MRSLLKNRLLLPLLVILSLTLSFAQPNIHISPAELTRVGAQIYQNETGGKLENIAVWNNGENFPSLGIGHFIWYKAGEAAHFEETFPALVQFLQQNGAQLPAILKKHRTAPWQNQAAFNAAKSRGELNELMQFLANTKDLQTLFIYQRLQGALQKMKAVSTYPEFIEMKFYEVAGSQNGLYALIDYVNFKGEGINPNERYHNQGWGLVQVLENMDLTFAGNNKAEIDAEILASFRRSAEKVLTDRVNNADPSKGESRWLLGWKNRIQTYRP</sequence>
<dbReference type="Proteomes" id="UP000829542">
    <property type="component" value="Chromosome"/>
</dbReference>
<accession>A0ABY3X4V3</accession>
<reference evidence="2 3" key="1">
    <citation type="submission" date="2022-03" db="EMBL/GenBank/DDBJ databases">
        <title>Ignatzschineria rhizosphaerae HR5S32.</title>
        <authorList>
            <person name="Sun J.Q."/>
            <person name="Feng J.Y."/>
        </authorList>
    </citation>
    <scope>NUCLEOTIDE SEQUENCE [LARGE SCALE GENOMIC DNA]</scope>
    <source>
        <strain evidence="2 3">HR5S32</strain>
    </source>
</reference>
<name>A0ABY3X4V3_9GAMM</name>
<evidence type="ECO:0000313" key="2">
    <source>
        <dbReference type="EMBL" id="UNM95776.1"/>
    </source>
</evidence>
<organism evidence="2 3">
    <name type="scientific">Ignatzschineria rhizosphaerae</name>
    <dbReference type="NCBI Taxonomy" id="2923279"/>
    <lineage>
        <taxon>Bacteria</taxon>
        <taxon>Pseudomonadati</taxon>
        <taxon>Pseudomonadota</taxon>
        <taxon>Gammaproteobacteria</taxon>
        <taxon>Cardiobacteriales</taxon>
        <taxon>Ignatzschineriaceae</taxon>
        <taxon>Ignatzschineria</taxon>
    </lineage>
</organism>
<gene>
    <name evidence="2" type="ORF">MMG00_11240</name>
</gene>